<dbReference type="OrthoDB" id="6402073at2"/>
<name>A0A434AAZ5_9FLAO</name>
<evidence type="ECO:0000259" key="1">
    <source>
        <dbReference type="Pfam" id="PF13643"/>
    </source>
</evidence>
<dbReference type="InterPro" id="IPR025285">
    <property type="entry name" value="DUF4145"/>
</dbReference>
<reference evidence="3" key="1">
    <citation type="journal article" date="2019" name="Syst. Appl. Microbiol.">
        <title>Flavobacterium circumlabens sp. nov. and Flavobacterium cupreum sp. nov., two psychrotrophic species isolated from Antarctic environmental samples.</title>
        <authorList>
            <person name="Kralova S."/>
            <person name="Busse H.-J."/>
            <person name="Svec P."/>
            <person name="Maslanova I."/>
            <person name="Stankova E."/>
            <person name="Bartak M."/>
            <person name="Sedlacek I."/>
        </authorList>
    </citation>
    <scope>NUCLEOTIDE SEQUENCE [LARGE SCALE GENOMIC DNA]</scope>
    <source>
        <strain evidence="3">CCM 8825</strain>
    </source>
</reference>
<protein>
    <submittedName>
        <fullName evidence="2">DUF4145 domain-containing protein</fullName>
    </submittedName>
</protein>
<dbReference type="AlphaFoldDB" id="A0A434AAZ5"/>
<proteinExistence type="predicted"/>
<accession>A0A434AAZ5</accession>
<organism evidence="2 3">
    <name type="scientific">Flavobacterium cupreum</name>
    <dbReference type="NCBI Taxonomy" id="2133766"/>
    <lineage>
        <taxon>Bacteria</taxon>
        <taxon>Pseudomonadati</taxon>
        <taxon>Bacteroidota</taxon>
        <taxon>Flavobacteriia</taxon>
        <taxon>Flavobacteriales</taxon>
        <taxon>Flavobacteriaceae</taxon>
        <taxon>Flavobacterium</taxon>
    </lineage>
</organism>
<evidence type="ECO:0000313" key="2">
    <source>
        <dbReference type="EMBL" id="RUT71545.1"/>
    </source>
</evidence>
<gene>
    <name evidence="2" type="ORF">D0817_06630</name>
</gene>
<dbReference type="RefSeq" id="WP_127337597.1">
    <property type="nucleotide sequence ID" value="NZ_QWDM01000003.1"/>
</dbReference>
<keyword evidence="3" id="KW-1185">Reference proteome</keyword>
<sequence>MKSYCNKCSRPTNQVVVKEEKTSYDDGEGWWEEIDYQIIQCSGCDEISFRRLETNPQIQSYDDIPQYMQELYPKRGPNSISIKNFSNLTIKLKSLYRETIDAFNNEQLILCCGGLRALIEGICLDKAIKGIMVKDRKGNDVLKENLEGKIEGLFESGFLTKSSATSLHELRFIGNEALHELSKPSVDEIKLAIEILESTIDDMYELHHKAMKIQMKKQIRTKK</sequence>
<evidence type="ECO:0000313" key="3">
    <source>
        <dbReference type="Proteomes" id="UP000288102"/>
    </source>
</evidence>
<feature type="domain" description="DUF4145" evidence="1">
    <location>
        <begin position="100"/>
        <end position="197"/>
    </location>
</feature>
<comment type="caution">
    <text evidence="2">The sequence shown here is derived from an EMBL/GenBank/DDBJ whole genome shotgun (WGS) entry which is preliminary data.</text>
</comment>
<dbReference type="Proteomes" id="UP000288102">
    <property type="component" value="Unassembled WGS sequence"/>
</dbReference>
<dbReference type="EMBL" id="QWDM01000003">
    <property type="protein sequence ID" value="RUT71545.1"/>
    <property type="molecule type" value="Genomic_DNA"/>
</dbReference>
<dbReference type="Pfam" id="PF13643">
    <property type="entry name" value="DUF4145"/>
    <property type="match status" value="1"/>
</dbReference>